<proteinExistence type="predicted"/>
<feature type="domain" description="DUF7042" evidence="3">
    <location>
        <begin position="19"/>
        <end position="101"/>
    </location>
</feature>
<feature type="chain" id="PRO_5035189935" description="DUF7042 domain-containing protein" evidence="2">
    <location>
        <begin position="19"/>
        <end position="400"/>
    </location>
</feature>
<keyword evidence="2" id="KW-0732">Signal</keyword>
<dbReference type="PANTHER" id="PTHR22255">
    <property type="entry name" value="LP06548P"/>
    <property type="match status" value="1"/>
</dbReference>
<name>A0A8J2JUQ3_9HEXA</name>
<protein>
    <recommendedName>
        <fullName evidence="3">DUF7042 domain-containing protein</fullName>
    </recommendedName>
</protein>
<reference evidence="4" key="1">
    <citation type="submission" date="2021-06" db="EMBL/GenBank/DDBJ databases">
        <authorList>
            <person name="Hodson N. C."/>
            <person name="Mongue J. A."/>
            <person name="Jaron S. K."/>
        </authorList>
    </citation>
    <scope>NUCLEOTIDE SEQUENCE</scope>
</reference>
<keyword evidence="1" id="KW-0812">Transmembrane</keyword>
<dbReference type="GO" id="GO:0061909">
    <property type="term" value="P:autophagosome-lysosome fusion"/>
    <property type="evidence" value="ECO:0007669"/>
    <property type="project" value="TreeGrafter"/>
</dbReference>
<keyword evidence="1" id="KW-0472">Membrane</keyword>
<dbReference type="InterPro" id="IPR055470">
    <property type="entry name" value="DUF7042"/>
</dbReference>
<dbReference type="PANTHER" id="PTHR22255:SF9">
    <property type="entry name" value="LP06548P"/>
    <property type="match status" value="1"/>
</dbReference>
<gene>
    <name evidence="4" type="ORF">AFUS01_LOCUS13832</name>
</gene>
<sequence>MDKVWGHFVHIWVFLALAEEELQCIAQWRDGSQFYLVGKVHHRLAASNEDSYRCFVYEKIKGHSANVGHPIAVGYRVGQSGDATCTGVTSSQDGARTMTLHRVEHSDIKCKFPAWLAAHRWHTLNGKLSARFHHKNSSLHLTDESRKNSSAHQNLIGGHGFGAHGRGGNVNWFTGGSRIFCQNKKDHSDSHVSILARHVNGWKNLLKFLKKILNYDEFWVRLLRANFKDKTVGQISVYSCHGHWEENGLGFLIATPQSRSSTAAHRYCFVYTESAEGSLRVYSSSESCRRNINAATESTWAFNLTSDGQCAEAVTAGGASGIKSCDTPVHNVIYVIVVLLISLLSNTLVSIIFFPPSSNYYNLTWEPSAKTPEKPKILPPTTQANFKTFKDLTWLTLPRL</sequence>
<evidence type="ECO:0000313" key="4">
    <source>
        <dbReference type="EMBL" id="CAG7724836.1"/>
    </source>
</evidence>
<dbReference type="Pfam" id="PF23069">
    <property type="entry name" value="DUF7042"/>
    <property type="match status" value="1"/>
</dbReference>
<dbReference type="OrthoDB" id="9979716at2759"/>
<evidence type="ECO:0000313" key="5">
    <source>
        <dbReference type="Proteomes" id="UP000708208"/>
    </source>
</evidence>
<accession>A0A8J2JUQ3</accession>
<evidence type="ECO:0000256" key="2">
    <source>
        <dbReference type="SAM" id="SignalP"/>
    </source>
</evidence>
<evidence type="ECO:0000259" key="3">
    <source>
        <dbReference type="Pfam" id="PF23069"/>
    </source>
</evidence>
<dbReference type="Proteomes" id="UP000708208">
    <property type="component" value="Unassembled WGS sequence"/>
</dbReference>
<dbReference type="AlphaFoldDB" id="A0A8J2JUQ3"/>
<comment type="caution">
    <text evidence="4">The sequence shown here is derived from an EMBL/GenBank/DDBJ whole genome shotgun (WGS) entry which is preliminary data.</text>
</comment>
<keyword evidence="5" id="KW-1185">Reference proteome</keyword>
<keyword evidence="1" id="KW-1133">Transmembrane helix</keyword>
<evidence type="ECO:0000256" key="1">
    <source>
        <dbReference type="SAM" id="Phobius"/>
    </source>
</evidence>
<feature type="signal peptide" evidence="2">
    <location>
        <begin position="1"/>
        <end position="18"/>
    </location>
</feature>
<dbReference type="EMBL" id="CAJVCH010114415">
    <property type="protein sequence ID" value="CAG7724836.1"/>
    <property type="molecule type" value="Genomic_DNA"/>
</dbReference>
<feature type="transmembrane region" description="Helical" evidence="1">
    <location>
        <begin position="332"/>
        <end position="354"/>
    </location>
</feature>
<organism evidence="4 5">
    <name type="scientific">Allacma fusca</name>
    <dbReference type="NCBI Taxonomy" id="39272"/>
    <lineage>
        <taxon>Eukaryota</taxon>
        <taxon>Metazoa</taxon>
        <taxon>Ecdysozoa</taxon>
        <taxon>Arthropoda</taxon>
        <taxon>Hexapoda</taxon>
        <taxon>Collembola</taxon>
        <taxon>Symphypleona</taxon>
        <taxon>Sminthuridae</taxon>
        <taxon>Allacma</taxon>
    </lineage>
</organism>